<name>X0GW28_FUSOX</name>
<protein>
    <submittedName>
        <fullName evidence="1">Uncharacterized protein</fullName>
    </submittedName>
</protein>
<dbReference type="HOGENOM" id="CLU_3279547_0_0_1"/>
<reference evidence="1" key="2">
    <citation type="submission" date="2012-05" db="EMBL/GenBank/DDBJ databases">
        <title>The Genome Annotation of Fusarium oxysporum PHW808.</title>
        <authorList>
            <consortium name="The Broad Institute Genomics Platform"/>
            <person name="Ma L.-J."/>
            <person name="Corby-Kistler H."/>
            <person name="Broz K."/>
            <person name="Gale L.R."/>
            <person name="Jonkers W."/>
            <person name="O'Donnell K."/>
            <person name="Ploetz R."/>
            <person name="Steinberg C."/>
            <person name="Schwartz D.C."/>
            <person name="VanEtten H."/>
            <person name="Zhou S."/>
            <person name="Young S.K."/>
            <person name="Zeng Q."/>
            <person name="Gargeya S."/>
            <person name="Fitzgerald M."/>
            <person name="Abouelleil A."/>
            <person name="Alvarado L."/>
            <person name="Chapman S.B."/>
            <person name="Gainer-Dewar J."/>
            <person name="Goldberg J."/>
            <person name="Griggs A."/>
            <person name="Gujja S."/>
            <person name="Hansen M."/>
            <person name="Howarth C."/>
            <person name="Imamovic A."/>
            <person name="Ireland A."/>
            <person name="Larimer J."/>
            <person name="McCowan C."/>
            <person name="Murphy C."/>
            <person name="Pearson M."/>
            <person name="Poon T.W."/>
            <person name="Priest M."/>
            <person name="Roberts A."/>
            <person name="Saif S."/>
            <person name="Shea T."/>
            <person name="Sykes S."/>
            <person name="Wortman J."/>
            <person name="Nusbaum C."/>
            <person name="Birren B."/>
        </authorList>
    </citation>
    <scope>NUCLEOTIDE SEQUENCE</scope>
    <source>
        <strain evidence="1">54008</strain>
    </source>
</reference>
<dbReference type="Proteomes" id="UP000030676">
    <property type="component" value="Unassembled WGS sequence"/>
</dbReference>
<proteinExistence type="predicted"/>
<gene>
    <name evidence="1" type="ORF">FOPG_16287</name>
</gene>
<dbReference type="AlphaFoldDB" id="X0GW28"/>
<organism evidence="1">
    <name type="scientific">Fusarium oxysporum f. sp. conglutinans race 2 54008</name>
    <dbReference type="NCBI Taxonomy" id="1089457"/>
    <lineage>
        <taxon>Eukaryota</taxon>
        <taxon>Fungi</taxon>
        <taxon>Dikarya</taxon>
        <taxon>Ascomycota</taxon>
        <taxon>Pezizomycotina</taxon>
        <taxon>Sordariomycetes</taxon>
        <taxon>Hypocreomycetidae</taxon>
        <taxon>Hypocreales</taxon>
        <taxon>Nectriaceae</taxon>
        <taxon>Fusarium</taxon>
        <taxon>Fusarium oxysporum species complex</taxon>
    </lineage>
</organism>
<sequence>MSDILTTICVAKRFDPCSNAAARHRSKDVTMHFCNTSPSPI</sequence>
<dbReference type="EMBL" id="JH658959">
    <property type="protein sequence ID" value="EXL67608.1"/>
    <property type="molecule type" value="Genomic_DNA"/>
</dbReference>
<accession>X0GW28</accession>
<reference evidence="1" key="1">
    <citation type="submission" date="2011-11" db="EMBL/GenBank/DDBJ databases">
        <title>The Genome Sequence of Fusarium oxysporum PHW808.</title>
        <authorList>
            <consortium name="The Broad Institute Genome Sequencing Platform"/>
            <person name="Ma L.-J."/>
            <person name="Gale L.R."/>
            <person name="Schwartz D.C."/>
            <person name="Zhou S."/>
            <person name="Corby-Kistler H."/>
            <person name="Young S.K."/>
            <person name="Zeng Q."/>
            <person name="Gargeya S."/>
            <person name="Fitzgerald M."/>
            <person name="Haas B."/>
            <person name="Abouelleil A."/>
            <person name="Alvarado L."/>
            <person name="Arachchi H.M."/>
            <person name="Berlin A."/>
            <person name="Brown A."/>
            <person name="Chapman S.B."/>
            <person name="Chen Z."/>
            <person name="Dunbar C."/>
            <person name="Freedman E."/>
            <person name="Gearin G."/>
            <person name="Goldberg J."/>
            <person name="Griggs A."/>
            <person name="Gujja S."/>
            <person name="Heiman D."/>
            <person name="Howarth C."/>
            <person name="Larson L."/>
            <person name="Lui A."/>
            <person name="MacDonald P.J.P."/>
            <person name="Montmayeur A."/>
            <person name="Murphy C."/>
            <person name="Neiman D."/>
            <person name="Pearson M."/>
            <person name="Priest M."/>
            <person name="Roberts A."/>
            <person name="Saif S."/>
            <person name="Shea T."/>
            <person name="Shenoy N."/>
            <person name="Sisk P."/>
            <person name="Stolte C."/>
            <person name="Sykes S."/>
            <person name="Wortman J."/>
            <person name="Nusbaum C."/>
            <person name="Birren B."/>
        </authorList>
    </citation>
    <scope>NUCLEOTIDE SEQUENCE [LARGE SCALE GENOMIC DNA]</scope>
    <source>
        <strain evidence="1">54008</strain>
    </source>
</reference>
<evidence type="ECO:0000313" key="1">
    <source>
        <dbReference type="EMBL" id="EXL67608.1"/>
    </source>
</evidence>